<dbReference type="EMBL" id="JAVFCB010000004">
    <property type="protein sequence ID" value="MDQ4213872.1"/>
    <property type="molecule type" value="Genomic_DNA"/>
</dbReference>
<accession>A0ABU0XFI2</accession>
<keyword evidence="6" id="KW-1185">Reference proteome</keyword>
<evidence type="ECO:0000259" key="4">
    <source>
        <dbReference type="PROSITE" id="PS50932"/>
    </source>
</evidence>
<protein>
    <submittedName>
        <fullName evidence="5">LacI family DNA-binding transcriptional regulator</fullName>
    </submittedName>
</protein>
<evidence type="ECO:0000256" key="2">
    <source>
        <dbReference type="ARBA" id="ARBA00023125"/>
    </source>
</evidence>
<sequence>MGATRRPTLADVARLSGMSKTAVSLILNDRPSRLSTEAVERVRQAAAQLDYKPNLAAQSLRSGKTRSIGFISDRVTITRLATPMLSGTLRAAKELDHTVLIAETGDDVSELADAFREMIDRRVDGVIVGLLAARLVDVPPAPPSFPVVIVNGRTPDDLPSVLPDEYAAGRAMASVLLDAGHTRVGFIGDIPHIASDPRRSVTIADRLAGIRDAFAARGLTPVEVIVPDWTPEYGFMETPRMLDEHPDLTALIAATDAVAFGVYQALAERGLRVPGDISVVSFDDEELGALLRPGLTTARLPYEQMARLGVEMLLGVRELAHETLPVPVIARDSVRALR</sequence>
<dbReference type="SMART" id="SM00354">
    <property type="entry name" value="HTH_LACI"/>
    <property type="match status" value="1"/>
</dbReference>
<keyword evidence="2 5" id="KW-0238">DNA-binding</keyword>
<dbReference type="InterPro" id="IPR010982">
    <property type="entry name" value="Lambda_DNA-bd_dom_sf"/>
</dbReference>
<dbReference type="InterPro" id="IPR046335">
    <property type="entry name" value="LacI/GalR-like_sensor"/>
</dbReference>
<evidence type="ECO:0000313" key="6">
    <source>
        <dbReference type="Proteomes" id="UP001230289"/>
    </source>
</evidence>
<dbReference type="PANTHER" id="PTHR30146">
    <property type="entry name" value="LACI-RELATED TRANSCRIPTIONAL REPRESSOR"/>
    <property type="match status" value="1"/>
</dbReference>
<comment type="caution">
    <text evidence="5">The sequence shown here is derived from an EMBL/GenBank/DDBJ whole genome shotgun (WGS) entry which is preliminary data.</text>
</comment>
<keyword evidence="1" id="KW-0805">Transcription regulation</keyword>
<dbReference type="InterPro" id="IPR000843">
    <property type="entry name" value="HTH_LacI"/>
</dbReference>
<dbReference type="Gene3D" id="1.10.260.40">
    <property type="entry name" value="lambda repressor-like DNA-binding domains"/>
    <property type="match status" value="1"/>
</dbReference>
<dbReference type="Pfam" id="PF13377">
    <property type="entry name" value="Peripla_BP_3"/>
    <property type="match status" value="1"/>
</dbReference>
<evidence type="ECO:0000256" key="1">
    <source>
        <dbReference type="ARBA" id="ARBA00023015"/>
    </source>
</evidence>
<organism evidence="5 6">
    <name type="scientific">Microbacterium capsulatum</name>
    <dbReference type="NCBI Taxonomy" id="3041921"/>
    <lineage>
        <taxon>Bacteria</taxon>
        <taxon>Bacillati</taxon>
        <taxon>Actinomycetota</taxon>
        <taxon>Actinomycetes</taxon>
        <taxon>Micrococcales</taxon>
        <taxon>Microbacteriaceae</taxon>
        <taxon>Microbacterium</taxon>
    </lineage>
</organism>
<dbReference type="PANTHER" id="PTHR30146:SF109">
    <property type="entry name" value="HTH-TYPE TRANSCRIPTIONAL REGULATOR GALS"/>
    <property type="match status" value="1"/>
</dbReference>
<dbReference type="GO" id="GO:0003677">
    <property type="term" value="F:DNA binding"/>
    <property type="evidence" value="ECO:0007669"/>
    <property type="project" value="UniProtKB-KW"/>
</dbReference>
<keyword evidence="3" id="KW-0804">Transcription</keyword>
<dbReference type="PROSITE" id="PS50932">
    <property type="entry name" value="HTH_LACI_2"/>
    <property type="match status" value="1"/>
</dbReference>
<gene>
    <name evidence="5" type="ORF">RBR11_08085</name>
</gene>
<dbReference type="InterPro" id="IPR028082">
    <property type="entry name" value="Peripla_BP_I"/>
</dbReference>
<dbReference type="SUPFAM" id="SSF47413">
    <property type="entry name" value="lambda repressor-like DNA-binding domains"/>
    <property type="match status" value="1"/>
</dbReference>
<dbReference type="Proteomes" id="UP001230289">
    <property type="component" value="Unassembled WGS sequence"/>
</dbReference>
<reference evidence="5 6" key="1">
    <citation type="submission" date="2023-08" db="EMBL/GenBank/DDBJ databases">
        <title>Microbacterium sp. nov., isolated from a waste landfill.</title>
        <authorList>
            <person name="Wen W."/>
        </authorList>
    </citation>
    <scope>NUCLEOTIDE SEQUENCE [LARGE SCALE GENOMIC DNA]</scope>
    <source>
        <strain evidence="5 6">ASV81</strain>
    </source>
</reference>
<proteinExistence type="predicted"/>
<evidence type="ECO:0000313" key="5">
    <source>
        <dbReference type="EMBL" id="MDQ4213872.1"/>
    </source>
</evidence>
<dbReference type="Pfam" id="PF00356">
    <property type="entry name" value="LacI"/>
    <property type="match status" value="1"/>
</dbReference>
<dbReference type="CDD" id="cd01392">
    <property type="entry name" value="HTH_LacI"/>
    <property type="match status" value="1"/>
</dbReference>
<feature type="domain" description="HTH lacI-type" evidence="4">
    <location>
        <begin position="7"/>
        <end position="62"/>
    </location>
</feature>
<dbReference type="CDD" id="cd06288">
    <property type="entry name" value="PBP1_sucrose_transcription_regulator"/>
    <property type="match status" value="1"/>
</dbReference>
<dbReference type="Gene3D" id="3.40.50.2300">
    <property type="match status" value="2"/>
</dbReference>
<name>A0ABU0XFI2_9MICO</name>
<evidence type="ECO:0000256" key="3">
    <source>
        <dbReference type="ARBA" id="ARBA00023163"/>
    </source>
</evidence>
<dbReference type="RefSeq" id="WP_308488820.1">
    <property type="nucleotide sequence ID" value="NZ_JAVFCB010000004.1"/>
</dbReference>
<dbReference type="SUPFAM" id="SSF53822">
    <property type="entry name" value="Periplasmic binding protein-like I"/>
    <property type="match status" value="1"/>
</dbReference>